<keyword evidence="3" id="KW-1185">Reference proteome</keyword>
<evidence type="ECO:0000313" key="2">
    <source>
        <dbReference type="EMBL" id="KAJ6636526.1"/>
    </source>
</evidence>
<evidence type="ECO:0000313" key="3">
    <source>
        <dbReference type="Proteomes" id="UP001151699"/>
    </source>
</evidence>
<proteinExistence type="predicted"/>
<dbReference type="PANTHER" id="PTHR12335">
    <property type="entry name" value="TIPE PROTEIN TEMPERATURE-INDUCED PARALYTIC E"/>
    <property type="match status" value="1"/>
</dbReference>
<accession>A0A9Q0MRC6</accession>
<sequence length="264" mass="29577">MTGSADGNTITASMSGVPSIMNSLNSLASSKLSVHSRPKSPEAEEVIAELLEKAKFYTSLCLGTTAILSVFAFLFLIPFVVDPAISTIVADYDQSPVTCMVVDHVYGEGLKNCTWSSCREGCTTAATRCHQLLVNYTKIPWDDWLNKPRRLDSIEWDVADTRLLINSEGCGYPPRVNCTEFAKQYGFSHIGEPFPCFYSRAYPEMVITRYSWEDNLKHLILSLIIPNVLFAISIGVLSYWYCPCCDKACRKTRVYAEKFPTKEE</sequence>
<dbReference type="GO" id="GO:0017080">
    <property type="term" value="F:sodium channel regulator activity"/>
    <property type="evidence" value="ECO:0007669"/>
    <property type="project" value="TreeGrafter"/>
</dbReference>
<feature type="transmembrane region" description="Helical" evidence="1">
    <location>
        <begin position="56"/>
        <end position="81"/>
    </location>
</feature>
<gene>
    <name evidence="2" type="primary">tipE_1</name>
    <name evidence="2" type="ORF">Bhyg_15117</name>
</gene>
<keyword evidence="1" id="KW-0812">Transmembrane</keyword>
<organism evidence="2 3">
    <name type="scientific">Pseudolycoriella hygida</name>
    <dbReference type="NCBI Taxonomy" id="35572"/>
    <lineage>
        <taxon>Eukaryota</taxon>
        <taxon>Metazoa</taxon>
        <taxon>Ecdysozoa</taxon>
        <taxon>Arthropoda</taxon>
        <taxon>Hexapoda</taxon>
        <taxon>Insecta</taxon>
        <taxon>Pterygota</taxon>
        <taxon>Neoptera</taxon>
        <taxon>Endopterygota</taxon>
        <taxon>Diptera</taxon>
        <taxon>Nematocera</taxon>
        <taxon>Sciaroidea</taxon>
        <taxon>Sciaridae</taxon>
        <taxon>Pseudolycoriella</taxon>
    </lineage>
</organism>
<keyword evidence="1" id="KW-1133">Transmembrane helix</keyword>
<keyword evidence="1" id="KW-0472">Membrane</keyword>
<comment type="caution">
    <text evidence="2">The sequence shown here is derived from an EMBL/GenBank/DDBJ whole genome shotgun (WGS) entry which is preliminary data.</text>
</comment>
<dbReference type="GO" id="GO:0005886">
    <property type="term" value="C:plasma membrane"/>
    <property type="evidence" value="ECO:0007669"/>
    <property type="project" value="TreeGrafter"/>
</dbReference>
<evidence type="ECO:0000256" key="1">
    <source>
        <dbReference type="SAM" id="Phobius"/>
    </source>
</evidence>
<dbReference type="PANTHER" id="PTHR12335:SF5">
    <property type="entry name" value="IP20336P"/>
    <property type="match status" value="1"/>
</dbReference>
<reference evidence="2" key="1">
    <citation type="submission" date="2022-07" db="EMBL/GenBank/DDBJ databases">
        <authorList>
            <person name="Trinca V."/>
            <person name="Uliana J.V.C."/>
            <person name="Torres T.T."/>
            <person name="Ward R.J."/>
            <person name="Monesi N."/>
        </authorList>
    </citation>
    <scope>NUCLEOTIDE SEQUENCE</scope>
    <source>
        <strain evidence="2">HSMRA1968</strain>
        <tissue evidence="2">Whole embryos</tissue>
    </source>
</reference>
<feature type="transmembrane region" description="Helical" evidence="1">
    <location>
        <begin position="219"/>
        <end position="241"/>
    </location>
</feature>
<dbReference type="Proteomes" id="UP001151699">
    <property type="component" value="Chromosome C"/>
</dbReference>
<dbReference type="GO" id="GO:0002028">
    <property type="term" value="P:regulation of sodium ion transport"/>
    <property type="evidence" value="ECO:0007669"/>
    <property type="project" value="TreeGrafter"/>
</dbReference>
<dbReference type="EMBL" id="WJQU01000004">
    <property type="protein sequence ID" value="KAJ6636526.1"/>
    <property type="molecule type" value="Genomic_DNA"/>
</dbReference>
<protein>
    <submittedName>
        <fullName evidence="2">Protein tipE</fullName>
    </submittedName>
</protein>
<dbReference type="OrthoDB" id="8175770at2759"/>
<name>A0A9Q0MRC6_9DIPT</name>
<dbReference type="InterPro" id="IPR031578">
    <property type="entry name" value="TipE"/>
</dbReference>
<dbReference type="Pfam" id="PF16972">
    <property type="entry name" value="TipE"/>
    <property type="match status" value="2"/>
</dbReference>
<dbReference type="AlphaFoldDB" id="A0A9Q0MRC6"/>